<keyword evidence="2" id="KW-0349">Heme</keyword>
<dbReference type="GO" id="GO:0005506">
    <property type="term" value="F:iron ion binding"/>
    <property type="evidence" value="ECO:0007669"/>
    <property type="project" value="InterPro"/>
</dbReference>
<keyword evidence="2" id="KW-0560">Oxidoreductase</keyword>
<dbReference type="GO" id="GO:0016705">
    <property type="term" value="F:oxidoreductase activity, acting on paired donors, with incorporation or reduction of molecular oxygen"/>
    <property type="evidence" value="ECO:0007669"/>
    <property type="project" value="InterPro"/>
</dbReference>
<dbReference type="InterPro" id="IPR001128">
    <property type="entry name" value="Cyt_P450"/>
</dbReference>
<keyword evidence="2" id="KW-0408">Iron</keyword>
<organism evidence="3 4">
    <name type="scientific">Clavibacter michiganensis</name>
    <dbReference type="NCBI Taxonomy" id="28447"/>
    <lineage>
        <taxon>Bacteria</taxon>
        <taxon>Bacillati</taxon>
        <taxon>Actinomycetota</taxon>
        <taxon>Actinomycetes</taxon>
        <taxon>Micrococcales</taxon>
        <taxon>Microbacteriaceae</taxon>
        <taxon>Clavibacter</taxon>
    </lineage>
</organism>
<dbReference type="EMBL" id="MDJW01000002">
    <property type="protein sequence ID" value="OUE22644.1"/>
    <property type="molecule type" value="Genomic_DNA"/>
</dbReference>
<dbReference type="PANTHER" id="PTHR46696:SF1">
    <property type="entry name" value="CYTOCHROME P450 YJIB-RELATED"/>
    <property type="match status" value="1"/>
</dbReference>
<dbReference type="GO" id="GO:0004497">
    <property type="term" value="F:monooxygenase activity"/>
    <property type="evidence" value="ECO:0007669"/>
    <property type="project" value="UniProtKB-KW"/>
</dbReference>
<dbReference type="Gene3D" id="1.10.630.10">
    <property type="entry name" value="Cytochrome P450"/>
    <property type="match status" value="1"/>
</dbReference>
<dbReference type="GO" id="GO:0020037">
    <property type="term" value="F:heme binding"/>
    <property type="evidence" value="ECO:0007669"/>
    <property type="project" value="InterPro"/>
</dbReference>
<dbReference type="InterPro" id="IPR036396">
    <property type="entry name" value="Cyt_P450_sf"/>
</dbReference>
<sequence length="401" mass="44583">MTEQQHAAFLDIAAEGFRMDSPDMRLARARSWYARTNWGIAVLSYADNAALMKDPRLKQGSSRWPDHHGVVSGPYVEWWQRTLIVLEGMDHHRIRRLVNPAFSRRQIEPLYPAFASIAEELAQAFTVSGEAEFVMDFAAPYSTRVLCLMLGLPEEEWARLYRLSSVIGLGIGVEVRDSISEIDAATRELTLFAEELVATRRSDPGQDVVSTLVGIRDEDDGRLSDDELVNLVILLVFAGIDTTRNQLTLAIDSFSREPAQWEKLGSDPDRYAMRAVEEVLRVNPIARWVTREAAEDLVHNGLLIERGTTVHMFTLSSGTDPAEYSDPDAIDLDAERSPHFAFGGGVHHCLGHFVARADLDVALSVLSRKIKDISPAPGAEWLPDSGNTGAERFPITFAARA</sequence>
<dbReference type="PROSITE" id="PS00086">
    <property type="entry name" value="CYTOCHROME_P450"/>
    <property type="match status" value="1"/>
</dbReference>
<evidence type="ECO:0000256" key="1">
    <source>
        <dbReference type="ARBA" id="ARBA00010617"/>
    </source>
</evidence>
<dbReference type="PRINTS" id="PR00385">
    <property type="entry name" value="P450"/>
</dbReference>
<evidence type="ECO:0000313" key="3">
    <source>
        <dbReference type="EMBL" id="OUE22644.1"/>
    </source>
</evidence>
<comment type="caution">
    <text evidence="3">The sequence shown here is derived from an EMBL/GenBank/DDBJ whole genome shotgun (WGS) entry which is preliminary data.</text>
</comment>
<proteinExistence type="inferred from homology"/>
<dbReference type="InterPro" id="IPR002397">
    <property type="entry name" value="Cyt_P450_B"/>
</dbReference>
<protein>
    <submittedName>
        <fullName evidence="3">Biotin biosynthesis cytochrome P450</fullName>
    </submittedName>
</protein>
<accession>A0A251YEG0</accession>
<gene>
    <name evidence="3" type="primary">bioI</name>
    <name evidence="3" type="ORF">BFL34_00169</name>
</gene>
<dbReference type="PRINTS" id="PR00359">
    <property type="entry name" value="BP450"/>
</dbReference>
<reference evidence="3 4" key="1">
    <citation type="submission" date="2016-08" db="EMBL/GenBank/DDBJ databases">
        <title>Genome sequence of Clavibacter michiganensis spp strain CFBP7494.</title>
        <authorList>
            <person name="Thapa S.P."/>
            <person name="Coaker G."/>
            <person name="Jacques M.-A."/>
        </authorList>
    </citation>
    <scope>NUCLEOTIDE SEQUENCE [LARGE SCALE GENOMIC DNA]</scope>
    <source>
        <strain evidence="3">CFBP7494</strain>
    </source>
</reference>
<evidence type="ECO:0000313" key="4">
    <source>
        <dbReference type="Proteomes" id="UP000194837"/>
    </source>
</evidence>
<evidence type="ECO:0000256" key="2">
    <source>
        <dbReference type="RuleBase" id="RU000461"/>
    </source>
</evidence>
<dbReference type="PANTHER" id="PTHR46696">
    <property type="entry name" value="P450, PUTATIVE (EUROFUNG)-RELATED"/>
    <property type="match status" value="1"/>
</dbReference>
<dbReference type="AlphaFoldDB" id="A0A251YEG0"/>
<name>A0A251YEG0_9MICO</name>
<dbReference type="SUPFAM" id="SSF48264">
    <property type="entry name" value="Cytochrome P450"/>
    <property type="match status" value="1"/>
</dbReference>
<dbReference type="Pfam" id="PF00067">
    <property type="entry name" value="p450"/>
    <property type="match status" value="1"/>
</dbReference>
<keyword evidence="2" id="KW-0503">Monooxygenase</keyword>
<comment type="similarity">
    <text evidence="1 2">Belongs to the cytochrome P450 family.</text>
</comment>
<dbReference type="InterPro" id="IPR017972">
    <property type="entry name" value="Cyt_P450_CS"/>
</dbReference>
<dbReference type="Proteomes" id="UP000194837">
    <property type="component" value="Unassembled WGS sequence"/>
</dbReference>
<keyword evidence="2" id="KW-0479">Metal-binding</keyword>